<feature type="transmembrane region" description="Helical" evidence="7">
    <location>
        <begin position="231"/>
        <end position="249"/>
    </location>
</feature>
<evidence type="ECO:0000313" key="8">
    <source>
        <dbReference type="Proteomes" id="UP000694867"/>
    </source>
</evidence>
<dbReference type="AlphaFoldDB" id="A0AAJ6QRL5"/>
<feature type="transmembrane region" description="Helical" evidence="7">
    <location>
        <begin position="296"/>
        <end position="316"/>
    </location>
</feature>
<reference evidence="9" key="1">
    <citation type="submission" date="2025-08" db="UniProtKB">
        <authorList>
            <consortium name="RefSeq"/>
        </authorList>
    </citation>
    <scope>IDENTIFICATION</scope>
</reference>
<comment type="similarity">
    <text evidence="2">Belongs to the ADIPOR family.</text>
</comment>
<feature type="transmembrane region" description="Helical" evidence="7">
    <location>
        <begin position="163"/>
        <end position="185"/>
    </location>
</feature>
<feature type="binding site" evidence="6">
    <location>
        <position position="334"/>
    </location>
    <ligand>
        <name>Zn(2+)</name>
        <dbReference type="ChEBI" id="CHEBI:29105"/>
    </ligand>
</feature>
<dbReference type="GeneID" id="100909208"/>
<accession>A0AAJ6QRL5</accession>
<dbReference type="InterPro" id="IPR004254">
    <property type="entry name" value="AdipoR/HlyIII-related"/>
</dbReference>
<feature type="transmembrane region" description="Helical" evidence="7">
    <location>
        <begin position="205"/>
        <end position="225"/>
    </location>
</feature>
<feature type="binding site" evidence="6">
    <location>
        <position position="338"/>
    </location>
    <ligand>
        <name>Zn(2+)</name>
        <dbReference type="ChEBI" id="CHEBI:29105"/>
    </ligand>
</feature>
<evidence type="ECO:0000256" key="1">
    <source>
        <dbReference type="ARBA" id="ARBA00004141"/>
    </source>
</evidence>
<protein>
    <submittedName>
        <fullName evidence="9">Adiponectin receptor protein-like</fullName>
    </submittedName>
</protein>
<dbReference type="Proteomes" id="UP000694867">
    <property type="component" value="Unplaced"/>
</dbReference>
<keyword evidence="6" id="KW-0479">Metal-binding</keyword>
<dbReference type="GO" id="GO:0046872">
    <property type="term" value="F:metal ion binding"/>
    <property type="evidence" value="ECO:0007669"/>
    <property type="project" value="UniProtKB-KW"/>
</dbReference>
<dbReference type="Pfam" id="PF03006">
    <property type="entry name" value="HlyIII"/>
    <property type="match status" value="1"/>
</dbReference>
<comment type="subcellular location">
    <subcellularLocation>
        <location evidence="1">Membrane</location>
        <topology evidence="1">Multi-pass membrane protein</topology>
    </subcellularLocation>
</comment>
<keyword evidence="5 7" id="KW-0472">Membrane</keyword>
<keyword evidence="4 7" id="KW-1133">Transmembrane helix</keyword>
<dbReference type="RefSeq" id="XP_003741628.1">
    <property type="nucleotide sequence ID" value="XM_003741580.2"/>
</dbReference>
<evidence type="ECO:0000256" key="2">
    <source>
        <dbReference type="ARBA" id="ARBA00007018"/>
    </source>
</evidence>
<evidence type="ECO:0000256" key="3">
    <source>
        <dbReference type="ARBA" id="ARBA00022692"/>
    </source>
</evidence>
<dbReference type="KEGG" id="goe:100909208"/>
<keyword evidence="3 7" id="KW-0812">Transmembrane</keyword>
<keyword evidence="8" id="KW-1185">Reference proteome</keyword>
<dbReference type="GO" id="GO:0005886">
    <property type="term" value="C:plasma membrane"/>
    <property type="evidence" value="ECO:0007669"/>
    <property type="project" value="TreeGrafter"/>
</dbReference>
<evidence type="ECO:0000313" key="9">
    <source>
        <dbReference type="RefSeq" id="XP_003741628.1"/>
    </source>
</evidence>
<sequence length="376" mass="43151">MEELSCADWIILDTKLTASGFSVPVIPDIIKQAIDEDLVARCRKKIAAEIQDKFIDCQQQHLQHNSATLKKNEAICQVSESTHIEPDKEGFWEVCHYSVLPHWLQDNDFLLNGHRPPLRSFKLCFNSLFRIHTETVNIWSHLIGAFMFACTAFSFLATERLELAEYVAFAAFFLGVFTCFFISTLYHTMHCHSMEVSQVFSRLDYCGIVSIIAGCFTPWIHYLFWCSPMSKIVYMAVAYSLCVLTVNLTMWEKFGQSQFRVLRASIFTGLGLSCSIFPGTHFVLIHGLYAAFVDLAFGWLFTMFAVAMFGVALYAMRVPERFMPGKFDVWCHSHQFFHVAVIVGAYVHLHCLCQMARFRHGDGELCPSDYDRFMLF</sequence>
<feature type="binding site" evidence="6">
    <location>
        <position position="187"/>
    </location>
    <ligand>
        <name>Zn(2+)</name>
        <dbReference type="ChEBI" id="CHEBI:29105"/>
    </ligand>
</feature>
<evidence type="ECO:0000256" key="5">
    <source>
        <dbReference type="ARBA" id="ARBA00023136"/>
    </source>
</evidence>
<gene>
    <name evidence="9" type="primary">LOC100909208</name>
</gene>
<feature type="transmembrane region" description="Helical" evidence="7">
    <location>
        <begin position="261"/>
        <end position="284"/>
    </location>
</feature>
<name>A0AAJ6QRL5_9ACAR</name>
<evidence type="ECO:0000256" key="7">
    <source>
        <dbReference type="SAM" id="Phobius"/>
    </source>
</evidence>
<proteinExistence type="inferred from homology"/>
<dbReference type="PANTHER" id="PTHR20855">
    <property type="entry name" value="ADIPOR/PROGESTIN RECEPTOR-RELATED"/>
    <property type="match status" value="1"/>
</dbReference>
<dbReference type="GO" id="GO:0033211">
    <property type="term" value="P:adiponectin-activated signaling pathway"/>
    <property type="evidence" value="ECO:0007669"/>
    <property type="project" value="TreeGrafter"/>
</dbReference>
<feature type="transmembrane region" description="Helical" evidence="7">
    <location>
        <begin position="138"/>
        <end position="157"/>
    </location>
</feature>
<dbReference type="PANTHER" id="PTHR20855:SF52">
    <property type="entry name" value="ADIPONECTIN RECEPTOR PROTEIN"/>
    <property type="match status" value="1"/>
</dbReference>
<dbReference type="GO" id="GO:0038023">
    <property type="term" value="F:signaling receptor activity"/>
    <property type="evidence" value="ECO:0007669"/>
    <property type="project" value="TreeGrafter"/>
</dbReference>
<evidence type="ECO:0000256" key="4">
    <source>
        <dbReference type="ARBA" id="ARBA00022989"/>
    </source>
</evidence>
<keyword evidence="6" id="KW-0862">Zinc</keyword>
<evidence type="ECO:0000256" key="6">
    <source>
        <dbReference type="PIRSR" id="PIRSR604254-1"/>
    </source>
</evidence>
<organism evidence="8 9">
    <name type="scientific">Galendromus occidentalis</name>
    <name type="common">western predatory mite</name>
    <dbReference type="NCBI Taxonomy" id="34638"/>
    <lineage>
        <taxon>Eukaryota</taxon>
        <taxon>Metazoa</taxon>
        <taxon>Ecdysozoa</taxon>
        <taxon>Arthropoda</taxon>
        <taxon>Chelicerata</taxon>
        <taxon>Arachnida</taxon>
        <taxon>Acari</taxon>
        <taxon>Parasitiformes</taxon>
        <taxon>Mesostigmata</taxon>
        <taxon>Gamasina</taxon>
        <taxon>Phytoseioidea</taxon>
        <taxon>Phytoseiidae</taxon>
        <taxon>Typhlodrominae</taxon>
        <taxon>Galendromus</taxon>
    </lineage>
</organism>